<dbReference type="InterPro" id="IPR000792">
    <property type="entry name" value="Tscrpt_reg_LuxR_C"/>
</dbReference>
<dbReference type="EMBL" id="PYGD01000010">
    <property type="protein sequence ID" value="PSK89741.1"/>
    <property type="molecule type" value="Genomic_DNA"/>
</dbReference>
<reference evidence="8 9" key="1">
    <citation type="submission" date="2018-03" db="EMBL/GenBank/DDBJ databases">
        <title>Genomic Encyclopedia of Type Strains, Phase III (KMG-III): the genomes of soil and plant-associated and newly described type strains.</title>
        <authorList>
            <person name="Whitman W."/>
        </authorList>
    </citation>
    <scope>NUCLEOTIDE SEQUENCE [LARGE SCALE GENOMIC DNA]</scope>
    <source>
        <strain evidence="8 9">CGMCC 1.12700</strain>
    </source>
</reference>
<evidence type="ECO:0000256" key="1">
    <source>
        <dbReference type="ARBA" id="ARBA00022553"/>
    </source>
</evidence>
<dbReference type="PROSITE" id="PS50110">
    <property type="entry name" value="RESPONSE_REGULATORY"/>
    <property type="match status" value="1"/>
</dbReference>
<dbReference type="CDD" id="cd06170">
    <property type="entry name" value="LuxR_C_like"/>
    <property type="match status" value="1"/>
</dbReference>
<evidence type="ECO:0000259" key="7">
    <source>
        <dbReference type="PROSITE" id="PS50110"/>
    </source>
</evidence>
<dbReference type="Pfam" id="PF00072">
    <property type="entry name" value="Response_reg"/>
    <property type="match status" value="1"/>
</dbReference>
<dbReference type="Proteomes" id="UP000240572">
    <property type="component" value="Unassembled WGS sequence"/>
</dbReference>
<dbReference type="InterPro" id="IPR039420">
    <property type="entry name" value="WalR-like"/>
</dbReference>
<evidence type="ECO:0000259" key="6">
    <source>
        <dbReference type="PROSITE" id="PS50043"/>
    </source>
</evidence>
<keyword evidence="1 5" id="KW-0597">Phosphoprotein</keyword>
<dbReference type="SUPFAM" id="SSF52172">
    <property type="entry name" value="CheY-like"/>
    <property type="match status" value="1"/>
</dbReference>
<evidence type="ECO:0000256" key="2">
    <source>
        <dbReference type="ARBA" id="ARBA00023015"/>
    </source>
</evidence>
<evidence type="ECO:0000313" key="8">
    <source>
        <dbReference type="EMBL" id="PSK89741.1"/>
    </source>
</evidence>
<dbReference type="PROSITE" id="PS50043">
    <property type="entry name" value="HTH_LUXR_2"/>
    <property type="match status" value="1"/>
</dbReference>
<dbReference type="Gene3D" id="3.40.50.2300">
    <property type="match status" value="1"/>
</dbReference>
<evidence type="ECO:0000256" key="3">
    <source>
        <dbReference type="ARBA" id="ARBA00023125"/>
    </source>
</evidence>
<dbReference type="AlphaFoldDB" id="A0A2P8CXP3"/>
<dbReference type="GO" id="GO:0006355">
    <property type="term" value="P:regulation of DNA-templated transcription"/>
    <property type="evidence" value="ECO:0007669"/>
    <property type="project" value="InterPro"/>
</dbReference>
<dbReference type="SMART" id="SM00421">
    <property type="entry name" value="HTH_LUXR"/>
    <property type="match status" value="1"/>
</dbReference>
<dbReference type="CDD" id="cd17535">
    <property type="entry name" value="REC_NarL-like"/>
    <property type="match status" value="1"/>
</dbReference>
<feature type="modified residue" description="4-aspartylphosphate" evidence="5">
    <location>
        <position position="55"/>
    </location>
</feature>
<dbReference type="PANTHER" id="PTHR43214">
    <property type="entry name" value="TWO-COMPONENT RESPONSE REGULATOR"/>
    <property type="match status" value="1"/>
</dbReference>
<dbReference type="PANTHER" id="PTHR43214:SF41">
    <property type="entry name" value="NITRATE_NITRITE RESPONSE REGULATOR PROTEIN NARP"/>
    <property type="match status" value="1"/>
</dbReference>
<gene>
    <name evidence="8" type="ORF">B0I18_11040</name>
</gene>
<dbReference type="PROSITE" id="PS00622">
    <property type="entry name" value="HTH_LUXR_1"/>
    <property type="match status" value="1"/>
</dbReference>
<dbReference type="InterPro" id="IPR016032">
    <property type="entry name" value="Sig_transdc_resp-reg_C-effctor"/>
</dbReference>
<sequence length="214" mass="23715">MTIKVAITDDHPMVLAGLRHTLAANPDIMLTGAYATGESLLSALPALRPDVLLLDLQLPDMPGRMVALQVLKQYEDIRILVLSSQEDTCYIQEMMELGCSGYLLKSTTGHALLLDAIQKVYYGENFLDEALSKQLMTGILKNRKKSDKTIALLTRKEKEILGYIVDGGSSSHIAAQLGISVRTVETHRYSLMQKLEVKNAPELVRKAIELHLLK</sequence>
<dbReference type="RefSeq" id="WP_106524553.1">
    <property type="nucleotide sequence ID" value="NZ_PYGD01000010.1"/>
</dbReference>
<dbReference type="OrthoDB" id="9797341at2"/>
<keyword evidence="9" id="KW-1185">Reference proteome</keyword>
<evidence type="ECO:0000313" key="9">
    <source>
        <dbReference type="Proteomes" id="UP000240572"/>
    </source>
</evidence>
<accession>A0A2P8CXP3</accession>
<evidence type="ECO:0000256" key="4">
    <source>
        <dbReference type="ARBA" id="ARBA00023163"/>
    </source>
</evidence>
<dbReference type="InterPro" id="IPR001789">
    <property type="entry name" value="Sig_transdc_resp-reg_receiver"/>
</dbReference>
<feature type="domain" description="Response regulatory" evidence="7">
    <location>
        <begin position="4"/>
        <end position="120"/>
    </location>
</feature>
<feature type="domain" description="HTH luxR-type" evidence="6">
    <location>
        <begin position="146"/>
        <end position="211"/>
    </location>
</feature>
<keyword evidence="4" id="KW-0804">Transcription</keyword>
<comment type="caution">
    <text evidence="8">The sequence shown here is derived from an EMBL/GenBank/DDBJ whole genome shotgun (WGS) entry which is preliminary data.</text>
</comment>
<dbReference type="GO" id="GO:0000160">
    <property type="term" value="P:phosphorelay signal transduction system"/>
    <property type="evidence" value="ECO:0007669"/>
    <property type="project" value="InterPro"/>
</dbReference>
<protein>
    <submittedName>
        <fullName evidence="8">LuxR family two component transcriptional regulator</fullName>
    </submittedName>
</protein>
<name>A0A2P8CXP3_9BACT</name>
<keyword evidence="3" id="KW-0238">DNA-binding</keyword>
<dbReference type="Pfam" id="PF00196">
    <property type="entry name" value="GerE"/>
    <property type="match status" value="1"/>
</dbReference>
<dbReference type="InterPro" id="IPR011006">
    <property type="entry name" value="CheY-like_superfamily"/>
</dbReference>
<organism evidence="8 9">
    <name type="scientific">Taibaiella chishuiensis</name>
    <dbReference type="NCBI Taxonomy" id="1434707"/>
    <lineage>
        <taxon>Bacteria</taxon>
        <taxon>Pseudomonadati</taxon>
        <taxon>Bacteroidota</taxon>
        <taxon>Chitinophagia</taxon>
        <taxon>Chitinophagales</taxon>
        <taxon>Chitinophagaceae</taxon>
        <taxon>Taibaiella</taxon>
    </lineage>
</organism>
<dbReference type="SMART" id="SM00448">
    <property type="entry name" value="REC"/>
    <property type="match status" value="1"/>
</dbReference>
<proteinExistence type="predicted"/>
<dbReference type="PRINTS" id="PR00038">
    <property type="entry name" value="HTHLUXR"/>
</dbReference>
<dbReference type="InterPro" id="IPR058245">
    <property type="entry name" value="NreC/VraR/RcsB-like_REC"/>
</dbReference>
<dbReference type="SUPFAM" id="SSF46894">
    <property type="entry name" value="C-terminal effector domain of the bipartite response regulators"/>
    <property type="match status" value="1"/>
</dbReference>
<dbReference type="GO" id="GO:0003677">
    <property type="term" value="F:DNA binding"/>
    <property type="evidence" value="ECO:0007669"/>
    <property type="project" value="UniProtKB-KW"/>
</dbReference>
<keyword evidence="2" id="KW-0805">Transcription regulation</keyword>
<evidence type="ECO:0000256" key="5">
    <source>
        <dbReference type="PROSITE-ProRule" id="PRU00169"/>
    </source>
</evidence>